<sequence>MKRLCTICARSGSKGVINKNIRELAGKPLLAYSILQARASQLFDAIAVSSDCDKFLRLANHWGAEYLIKRPDFLATDEAPKIPVIQHCLKSVEEVSKMNFDVIVDLDVTSPLRYISDIKEVIDLLETKQVSNVITGTPARRSPYFNLVEINGQGGVQLSKPLSKPIFRRQDAPKSYDMNASIYAWKKEVLIQSQTVFHEDTLLYIMPAERSVDIDSELDFQFVELLMKKRGDYDGSNIL</sequence>
<dbReference type="GO" id="GO:0008781">
    <property type="term" value="F:N-acylneuraminate cytidylyltransferase activity"/>
    <property type="evidence" value="ECO:0007669"/>
    <property type="project" value="TreeGrafter"/>
</dbReference>
<dbReference type="OrthoDB" id="9805604at2"/>
<dbReference type="SUPFAM" id="SSF53448">
    <property type="entry name" value="Nucleotide-diphospho-sugar transferases"/>
    <property type="match status" value="1"/>
</dbReference>
<comment type="caution">
    <text evidence="1">The sequence shown here is derived from an EMBL/GenBank/DDBJ whole genome shotgun (WGS) entry which is preliminary data.</text>
</comment>
<accession>A0A1S2LWR0</accession>
<dbReference type="PANTHER" id="PTHR21485:SF6">
    <property type="entry name" value="N-ACYLNEURAMINATE CYTIDYLYLTRANSFERASE-RELATED"/>
    <property type="match status" value="1"/>
</dbReference>
<dbReference type="Proteomes" id="UP000179524">
    <property type="component" value="Unassembled WGS sequence"/>
</dbReference>
<dbReference type="InterPro" id="IPR029044">
    <property type="entry name" value="Nucleotide-diphossugar_trans"/>
</dbReference>
<dbReference type="InterPro" id="IPR003329">
    <property type="entry name" value="Cytidylyl_trans"/>
</dbReference>
<keyword evidence="1" id="KW-0282">Flagellum</keyword>
<dbReference type="InterPro" id="IPR050793">
    <property type="entry name" value="CMP-NeuNAc_synthase"/>
</dbReference>
<dbReference type="Pfam" id="PF02348">
    <property type="entry name" value="CTP_transf_3"/>
    <property type="match status" value="1"/>
</dbReference>
<dbReference type="EMBL" id="MLQR01000004">
    <property type="protein sequence ID" value="OIJ16764.1"/>
    <property type="molecule type" value="Genomic_DNA"/>
</dbReference>
<keyword evidence="1" id="KW-0969">Cilium</keyword>
<dbReference type="CDD" id="cd02513">
    <property type="entry name" value="CMP-NeuAc_Synthase"/>
    <property type="match status" value="1"/>
</dbReference>
<proteinExistence type="predicted"/>
<evidence type="ECO:0000313" key="1">
    <source>
        <dbReference type="EMBL" id="OIJ16764.1"/>
    </source>
</evidence>
<dbReference type="PANTHER" id="PTHR21485">
    <property type="entry name" value="HAD SUPERFAMILY MEMBERS CMAS AND KDSC"/>
    <property type="match status" value="1"/>
</dbReference>
<name>A0A1S2LWR0_9BACI</name>
<dbReference type="AlphaFoldDB" id="A0A1S2LWR0"/>
<keyword evidence="1" id="KW-0966">Cell projection</keyword>
<dbReference type="Gene3D" id="3.90.550.10">
    <property type="entry name" value="Spore Coat Polysaccharide Biosynthesis Protein SpsA, Chain A"/>
    <property type="match status" value="1"/>
</dbReference>
<reference evidence="1 2" key="1">
    <citation type="submission" date="2016-10" db="EMBL/GenBank/DDBJ databases">
        <title>Draft genome sequences of four alkaliphilic bacteria belonging to the Anaerobacillus genus.</title>
        <authorList>
            <person name="Bassil N.M."/>
            <person name="Lloyd J.R."/>
        </authorList>
    </citation>
    <scope>NUCLEOTIDE SEQUENCE [LARGE SCALE GENOMIC DNA]</scope>
    <source>
        <strain evidence="1 2">DSM 18345</strain>
    </source>
</reference>
<organism evidence="1 2">
    <name type="scientific">Anaerobacillus alkalilacustris</name>
    <dbReference type="NCBI Taxonomy" id="393763"/>
    <lineage>
        <taxon>Bacteria</taxon>
        <taxon>Bacillati</taxon>
        <taxon>Bacillota</taxon>
        <taxon>Bacilli</taxon>
        <taxon>Bacillales</taxon>
        <taxon>Bacillaceae</taxon>
        <taxon>Anaerobacillus</taxon>
    </lineage>
</organism>
<gene>
    <name evidence="1" type="ORF">BKP37_05945</name>
</gene>
<protein>
    <submittedName>
        <fullName evidence="1">Flagellar modification protein B</fullName>
    </submittedName>
</protein>
<dbReference type="RefSeq" id="WP_071308749.1">
    <property type="nucleotide sequence ID" value="NZ_MLQR01000004.1"/>
</dbReference>
<keyword evidence="2" id="KW-1185">Reference proteome</keyword>
<evidence type="ECO:0000313" key="2">
    <source>
        <dbReference type="Proteomes" id="UP000179524"/>
    </source>
</evidence>